<proteinExistence type="predicted"/>
<reference evidence="1 2" key="1">
    <citation type="submission" date="2018-04" db="EMBL/GenBank/DDBJ databases">
        <title>Genome of Nocardioides gansuensis WSJ-1.</title>
        <authorList>
            <person name="Wu S."/>
            <person name="Wang G."/>
        </authorList>
    </citation>
    <scope>NUCLEOTIDE SEQUENCE [LARGE SCALE GENOMIC DNA]</scope>
    <source>
        <strain evidence="1 2">WSJ-1</strain>
    </source>
</reference>
<gene>
    <name evidence="1" type="ORF">DDE18_04585</name>
</gene>
<dbReference type="EMBL" id="QDGZ01000002">
    <property type="protein sequence ID" value="PVG83612.1"/>
    <property type="molecule type" value="Genomic_DNA"/>
</dbReference>
<evidence type="ECO:0000313" key="2">
    <source>
        <dbReference type="Proteomes" id="UP000246018"/>
    </source>
</evidence>
<evidence type="ECO:0000313" key="1">
    <source>
        <dbReference type="EMBL" id="PVG83612.1"/>
    </source>
</evidence>
<dbReference type="AlphaFoldDB" id="A0A2T8FD26"/>
<dbReference type="Proteomes" id="UP000246018">
    <property type="component" value="Unassembled WGS sequence"/>
</dbReference>
<protein>
    <submittedName>
        <fullName evidence="1">Uncharacterized protein</fullName>
    </submittedName>
</protein>
<comment type="caution">
    <text evidence="1">The sequence shown here is derived from an EMBL/GenBank/DDBJ whole genome shotgun (WGS) entry which is preliminary data.</text>
</comment>
<sequence length="300" mass="32232">MTTDVADEMPAGHRSEEGDGVLAAISALNAGESQVAHAVRLARVVRSTEEEATERVELLRRVLAIDSRVARQTGLDVASDPEIEVRSAALGVLASTTGSEDDLARLLSLAADSRQPEHRALLQVAIDAIENPDPHESIALLLRLVDVQPAGRTVNLETLVPLQMHRSQLIRWVSKAWTRAADHKQPARFLDAALVVGGLVVDQVVLRASSRSGDVGVEPREIEQITYSLRDRPSAIQLAGRPALLGLFPWFAALAELDTMARVGAAVRRPRMSLLGASDIAGATAALQPLVDGWLTVMQD</sequence>
<keyword evidence="2" id="KW-1185">Reference proteome</keyword>
<organism evidence="1 2">
    <name type="scientific">Nocardioides gansuensis</name>
    <dbReference type="NCBI Taxonomy" id="2138300"/>
    <lineage>
        <taxon>Bacteria</taxon>
        <taxon>Bacillati</taxon>
        <taxon>Actinomycetota</taxon>
        <taxon>Actinomycetes</taxon>
        <taxon>Propionibacteriales</taxon>
        <taxon>Nocardioidaceae</taxon>
        <taxon>Nocardioides</taxon>
    </lineage>
</organism>
<accession>A0A2T8FD26</accession>
<name>A0A2T8FD26_9ACTN</name>